<organism evidence="1 2">
    <name type="scientific">Amycolatopsis cihanbeyliensis</name>
    <dbReference type="NCBI Taxonomy" id="1128664"/>
    <lineage>
        <taxon>Bacteria</taxon>
        <taxon>Bacillati</taxon>
        <taxon>Actinomycetota</taxon>
        <taxon>Actinomycetes</taxon>
        <taxon>Pseudonocardiales</taxon>
        <taxon>Pseudonocardiaceae</taxon>
        <taxon>Amycolatopsis</taxon>
    </lineage>
</organism>
<dbReference type="AlphaFoldDB" id="A0A542DPV7"/>
<dbReference type="RefSeq" id="WP_211358122.1">
    <property type="nucleotide sequence ID" value="NZ_VFML01000001.1"/>
</dbReference>
<reference evidence="1 2" key="1">
    <citation type="submission" date="2019-06" db="EMBL/GenBank/DDBJ databases">
        <title>Sequencing the genomes of 1000 actinobacteria strains.</title>
        <authorList>
            <person name="Klenk H.-P."/>
        </authorList>
    </citation>
    <scope>NUCLEOTIDE SEQUENCE [LARGE SCALE GENOMIC DNA]</scope>
    <source>
        <strain evidence="1 2">DSM 45679</strain>
    </source>
</reference>
<dbReference type="EMBL" id="VFML01000001">
    <property type="protein sequence ID" value="TQJ05097.1"/>
    <property type="molecule type" value="Genomic_DNA"/>
</dbReference>
<evidence type="ECO:0000313" key="2">
    <source>
        <dbReference type="Proteomes" id="UP000320876"/>
    </source>
</evidence>
<dbReference type="Proteomes" id="UP000320876">
    <property type="component" value="Unassembled WGS sequence"/>
</dbReference>
<keyword evidence="2" id="KW-1185">Reference proteome</keyword>
<accession>A0A542DPV7</accession>
<sequence length="265" mass="29608">MGKSNWPLTLVGSSQSLERVSPVWRSRHDHDPGLVADTPVFNDTILNHGCDIITFMVNGHVERVRAAMLGLCEPMHDAFTYAEQRRRVLMAELDDESDYGWYATHTVRAFAYHRLRQLRDDLGGWALSGNHAQNGALWLTDGSYRVRMLHSPNGGVVPPPGSNEARRAFYCNPPLTGMITLFGDPNDRLLVLWRIDPKSAAPVFRVVRTIEEWKWGSHHQADLDFQLPATADELAHLAFEPTDEGLGLDLPLEEEGDLNAGGFTG</sequence>
<name>A0A542DPV7_AMYCI</name>
<protein>
    <submittedName>
        <fullName evidence="1">Uncharacterized protein</fullName>
    </submittedName>
</protein>
<evidence type="ECO:0000313" key="1">
    <source>
        <dbReference type="EMBL" id="TQJ05097.1"/>
    </source>
</evidence>
<proteinExistence type="predicted"/>
<gene>
    <name evidence="1" type="ORF">FB471_4920</name>
</gene>
<comment type="caution">
    <text evidence="1">The sequence shown here is derived from an EMBL/GenBank/DDBJ whole genome shotgun (WGS) entry which is preliminary data.</text>
</comment>